<organism evidence="1 2">
    <name type="scientific">Phytophthora megakarya</name>
    <dbReference type="NCBI Taxonomy" id="4795"/>
    <lineage>
        <taxon>Eukaryota</taxon>
        <taxon>Sar</taxon>
        <taxon>Stramenopiles</taxon>
        <taxon>Oomycota</taxon>
        <taxon>Peronosporomycetes</taxon>
        <taxon>Peronosporales</taxon>
        <taxon>Peronosporaceae</taxon>
        <taxon>Phytophthora</taxon>
    </lineage>
</organism>
<reference evidence="2" key="1">
    <citation type="submission" date="2017-03" db="EMBL/GenBank/DDBJ databases">
        <title>Phytopthora megakarya and P. palmivora, two closely related causual agents of cacao black pod achieved similar genome size and gene model numbers by different mechanisms.</title>
        <authorList>
            <person name="Ali S."/>
            <person name="Shao J."/>
            <person name="Larry D.J."/>
            <person name="Kronmiller B."/>
            <person name="Shen D."/>
            <person name="Strem M.D."/>
            <person name="Melnick R.L."/>
            <person name="Guiltinan M.J."/>
            <person name="Tyler B.M."/>
            <person name="Meinhardt L.W."/>
            <person name="Bailey B.A."/>
        </authorList>
    </citation>
    <scope>NUCLEOTIDE SEQUENCE [LARGE SCALE GENOMIC DNA]</scope>
    <source>
        <strain evidence="2">zdho120</strain>
    </source>
</reference>
<comment type="caution">
    <text evidence="1">The sequence shown here is derived from an EMBL/GenBank/DDBJ whole genome shotgun (WGS) entry which is preliminary data.</text>
</comment>
<protein>
    <submittedName>
        <fullName evidence="1">Uncharacterized protein</fullName>
    </submittedName>
</protein>
<dbReference type="AlphaFoldDB" id="A0A225WXN8"/>
<name>A0A225WXN8_9STRA</name>
<evidence type="ECO:0000313" key="1">
    <source>
        <dbReference type="EMBL" id="OWZ22262.1"/>
    </source>
</evidence>
<dbReference type="STRING" id="4795.A0A225WXN8"/>
<accession>A0A225WXN8</accession>
<dbReference type="EMBL" id="NBNE01000149">
    <property type="protein sequence ID" value="OWZ22262.1"/>
    <property type="molecule type" value="Genomic_DNA"/>
</dbReference>
<gene>
    <name evidence="1" type="ORF">PHMEG_0003051</name>
</gene>
<proteinExistence type="predicted"/>
<dbReference type="Proteomes" id="UP000198211">
    <property type="component" value="Unassembled WGS sequence"/>
</dbReference>
<evidence type="ECO:0000313" key="2">
    <source>
        <dbReference type="Proteomes" id="UP000198211"/>
    </source>
</evidence>
<sequence length="130" mass="13882">MKLSDPKPANTKWGQTTALAAFERYLVSEDTSTAHVEILIVADPATAGAMLVTIMDKFCVHLAFQEGKGEAAVSTLGSAVLLTSQVLAHGSVSTALWPKIQLLKQGHTLEQRCIKRESGGFTKKASQGRS</sequence>
<keyword evidence="2" id="KW-1185">Reference proteome</keyword>